<dbReference type="InterPro" id="IPR041102">
    <property type="entry name" value="UvrA_inter"/>
</dbReference>
<proteinExistence type="inferred from homology"/>
<evidence type="ECO:0000256" key="7">
    <source>
        <dbReference type="ARBA" id="ARBA00022769"/>
    </source>
</evidence>
<gene>
    <name evidence="18" type="primary">uvrA</name>
    <name evidence="18" type="ORF">ENX73_02495</name>
</gene>
<dbReference type="GO" id="GO:0003677">
    <property type="term" value="F:DNA binding"/>
    <property type="evidence" value="ECO:0007669"/>
    <property type="project" value="UniProtKB-KW"/>
</dbReference>
<evidence type="ECO:0000256" key="1">
    <source>
        <dbReference type="ARBA" id="ARBA00004496"/>
    </source>
</evidence>
<dbReference type="InterPro" id="IPR027417">
    <property type="entry name" value="P-loop_NTPase"/>
</dbReference>
<evidence type="ECO:0000256" key="12">
    <source>
        <dbReference type="ARBA" id="ARBA00023125"/>
    </source>
</evidence>
<dbReference type="SUPFAM" id="SSF52540">
    <property type="entry name" value="P-loop containing nucleoside triphosphate hydrolases"/>
    <property type="match status" value="2"/>
</dbReference>
<comment type="similarity">
    <text evidence="14">Belongs to the ABC transporter superfamily. UvrA family.</text>
</comment>
<evidence type="ECO:0000256" key="16">
    <source>
        <dbReference type="ARBA" id="ARBA00042156"/>
    </source>
</evidence>
<keyword evidence="11" id="KW-0267">Excision nuclease</keyword>
<keyword evidence="3" id="KW-0479">Metal-binding</keyword>
<evidence type="ECO:0000256" key="15">
    <source>
        <dbReference type="ARBA" id="ARBA00039316"/>
    </source>
</evidence>
<dbReference type="PROSITE" id="PS00211">
    <property type="entry name" value="ABC_TRANSPORTER_1"/>
    <property type="match status" value="2"/>
</dbReference>
<evidence type="ECO:0000256" key="11">
    <source>
        <dbReference type="ARBA" id="ARBA00022881"/>
    </source>
</evidence>
<feature type="domain" description="ABC transporter" evidence="17">
    <location>
        <begin position="320"/>
        <end position="569"/>
    </location>
</feature>
<feature type="domain" description="ABC transporter" evidence="17">
    <location>
        <begin position="579"/>
        <end position="915"/>
    </location>
</feature>
<dbReference type="AlphaFoldDB" id="A0A7V3REA0"/>
<keyword evidence="10" id="KW-0067">ATP-binding</keyword>
<dbReference type="Gene3D" id="3.30.190.20">
    <property type="match status" value="1"/>
</dbReference>
<dbReference type="Gene3D" id="1.20.1580.10">
    <property type="entry name" value="ABC transporter ATPase like domain"/>
    <property type="match status" value="1"/>
</dbReference>
<dbReference type="PROSITE" id="PS50893">
    <property type="entry name" value="ABC_TRANSPORTER_2"/>
    <property type="match status" value="2"/>
</dbReference>
<evidence type="ECO:0000259" key="17">
    <source>
        <dbReference type="PROSITE" id="PS50893"/>
    </source>
</evidence>
<keyword evidence="13" id="KW-0234">DNA repair</keyword>
<comment type="caution">
    <text evidence="18">The sequence shown here is derived from an EMBL/GenBank/DDBJ whole genome shotgun (WGS) entry which is preliminary data.</text>
</comment>
<evidence type="ECO:0000256" key="2">
    <source>
        <dbReference type="ARBA" id="ARBA00022490"/>
    </source>
</evidence>
<evidence type="ECO:0000256" key="9">
    <source>
        <dbReference type="ARBA" id="ARBA00022833"/>
    </source>
</evidence>
<protein>
    <recommendedName>
        <fullName evidence="15">UvrABC system protein A</fullName>
    </recommendedName>
    <alternativeName>
        <fullName evidence="16">Excinuclease ABC subunit A</fullName>
    </alternativeName>
</protein>
<dbReference type="NCBIfam" id="NF001503">
    <property type="entry name" value="PRK00349.1"/>
    <property type="match status" value="1"/>
</dbReference>
<keyword evidence="5" id="KW-0547">Nucleotide-binding</keyword>
<dbReference type="Pfam" id="PF17755">
    <property type="entry name" value="UvrA_DNA-bind"/>
    <property type="match status" value="1"/>
</dbReference>
<dbReference type="CDD" id="cd03271">
    <property type="entry name" value="ABC_UvrA_II"/>
    <property type="match status" value="1"/>
</dbReference>
<keyword evidence="8" id="KW-0863">Zinc-finger</keyword>
<dbReference type="GO" id="GO:0008270">
    <property type="term" value="F:zinc ion binding"/>
    <property type="evidence" value="ECO:0007669"/>
    <property type="project" value="UniProtKB-KW"/>
</dbReference>
<dbReference type="GO" id="GO:0009380">
    <property type="term" value="C:excinuclease repair complex"/>
    <property type="evidence" value="ECO:0007669"/>
    <property type="project" value="InterPro"/>
</dbReference>
<evidence type="ECO:0000256" key="10">
    <source>
        <dbReference type="ARBA" id="ARBA00022840"/>
    </source>
</evidence>
<keyword evidence="6" id="KW-0227">DNA damage</keyword>
<evidence type="ECO:0000256" key="4">
    <source>
        <dbReference type="ARBA" id="ARBA00022737"/>
    </source>
</evidence>
<dbReference type="GO" id="GO:0005524">
    <property type="term" value="F:ATP binding"/>
    <property type="evidence" value="ECO:0007669"/>
    <property type="project" value="UniProtKB-KW"/>
</dbReference>
<keyword evidence="4" id="KW-0677">Repeat</keyword>
<accession>A0A7V3REA0</accession>
<dbReference type="Gene3D" id="3.40.50.300">
    <property type="entry name" value="P-loop containing nucleotide triphosphate hydrolases"/>
    <property type="match status" value="3"/>
</dbReference>
<dbReference type="FunFam" id="1.20.1580.10:FF:000002">
    <property type="entry name" value="UvrABC system protein A"/>
    <property type="match status" value="1"/>
</dbReference>
<dbReference type="PANTHER" id="PTHR43152:SF3">
    <property type="entry name" value="UVRABC SYSTEM PROTEIN A"/>
    <property type="match status" value="1"/>
</dbReference>
<evidence type="ECO:0000256" key="3">
    <source>
        <dbReference type="ARBA" id="ARBA00022723"/>
    </source>
</evidence>
<evidence type="ECO:0000256" key="14">
    <source>
        <dbReference type="ARBA" id="ARBA00038000"/>
    </source>
</evidence>
<dbReference type="InterPro" id="IPR017871">
    <property type="entry name" value="ABC_transporter-like_CS"/>
</dbReference>
<dbReference type="InterPro" id="IPR041552">
    <property type="entry name" value="UvrA_DNA-bd"/>
</dbReference>
<dbReference type="EMBL" id="DTPE01000104">
    <property type="protein sequence ID" value="HGE74976.1"/>
    <property type="molecule type" value="Genomic_DNA"/>
</dbReference>
<dbReference type="NCBIfam" id="TIGR00630">
    <property type="entry name" value="uvra"/>
    <property type="match status" value="1"/>
</dbReference>
<dbReference type="GO" id="GO:0016887">
    <property type="term" value="F:ATP hydrolysis activity"/>
    <property type="evidence" value="ECO:0007669"/>
    <property type="project" value="InterPro"/>
</dbReference>
<organism evidence="18">
    <name type="scientific">Mesoaciditoga lauensis</name>
    <dbReference type="NCBI Taxonomy" id="1495039"/>
    <lineage>
        <taxon>Bacteria</taxon>
        <taxon>Thermotogati</taxon>
        <taxon>Thermotogota</taxon>
        <taxon>Thermotogae</taxon>
        <taxon>Mesoaciditogales</taxon>
        <taxon>Mesoaciditogaceae</taxon>
        <taxon>Mesoaciditoga</taxon>
    </lineage>
</organism>
<name>A0A7V3REA0_9BACT</name>
<dbReference type="PANTHER" id="PTHR43152">
    <property type="entry name" value="UVRABC SYSTEM PROTEIN A"/>
    <property type="match status" value="1"/>
</dbReference>
<sequence>MKLERFIKIKGAKVHNLKDVSVDIPRNTLTIFTGPSGSGKSSLAFDTIHAEGQRRYLESLSSYARQFLGEFKHPDVEEIDGLSPVIAIDQRSVSHNPRSTVGTVTEINDYLRLLYARLGIPHCVKCGRPLERQSVDEIIDRIEQKYPVETRIAILAPLTTEKKGEYKSLFDYLKRRGFVRVNIDGKDHSLEDEIKIEKQVRHTIKLTVDRLKVKDENHQRLVESIEIALKEADGKVEIFNYEDNSIEYFSEKLSCPVCGISFPEISPKLFSFNSPYGACPSCYGIGYTNEIEETLVIDDSKPVGSGGIIPYRSGKSFIVDMIEKMIRRMGEDPALPIEKLSKKVRHAILKGGPGFKGLVDHLMDRYGHSESEDVREWIEKNFIVQKVCTACNGKRLKPEALAVTFKGKNIAEVTDLTIKESYKFFDEIQLSAKEESIAKEILTEIKRRLKFLIDVGLDYLTLSRTAFTLSGGESQRIKLATQLGSKLVGVLYILDEPTIGLHQRDTDRLVKMLEDLRDLGNTVIVVEHDEQVIRAADYILDMGPGAGEKGGQILYAGDVKGLIVADTLTGKYMSGRMSIKVPDKRRKDNGFLKLKGVKHNNLKSIDVSFPLGTLTCVTGVSGSGKSSLVMETLYPALMNRIYRTHIPVGEFESIEGIDLVDKVILVDQSPIGRTPRSNPATYTKAFDGIRELFALTEEARIRGYTSSRFSFNMKGGRCEACAGQGVVRVEMNFMPDVYVECDVCNGKRYNRETLEVKYKDKDISEILEMSVDESINFFEGVPKVFNPLKALQDVGLGYIKLGQQATTLSGGEAQRVKLSSELRKISTGRTVYILDEPTTGLHFHDVKKLIDVIQKLVDKGNTVIVVEHNLDVIKNADYIIDLGPEGGENGGEIVSEGTPEEITEFTNSYTGLYLKEILKTRVENAGC</sequence>
<dbReference type="GO" id="GO:0006289">
    <property type="term" value="P:nucleotide-excision repair"/>
    <property type="evidence" value="ECO:0007669"/>
    <property type="project" value="InterPro"/>
</dbReference>
<dbReference type="InterPro" id="IPR003439">
    <property type="entry name" value="ABC_transporter-like_ATP-bd"/>
</dbReference>
<dbReference type="Pfam" id="PF17760">
    <property type="entry name" value="UvrA_inter"/>
    <property type="match status" value="1"/>
</dbReference>
<dbReference type="GO" id="GO:0004518">
    <property type="term" value="F:nuclease activity"/>
    <property type="evidence" value="ECO:0007669"/>
    <property type="project" value="UniProtKB-KW"/>
</dbReference>
<dbReference type="GO" id="GO:0005737">
    <property type="term" value="C:cytoplasm"/>
    <property type="evidence" value="ECO:0007669"/>
    <property type="project" value="UniProtKB-SubCell"/>
</dbReference>
<evidence type="ECO:0000256" key="6">
    <source>
        <dbReference type="ARBA" id="ARBA00022763"/>
    </source>
</evidence>
<evidence type="ECO:0000256" key="5">
    <source>
        <dbReference type="ARBA" id="ARBA00022741"/>
    </source>
</evidence>
<keyword evidence="9" id="KW-0862">Zinc</keyword>
<keyword evidence="7" id="KW-0228">DNA excision</keyword>
<evidence type="ECO:0000313" key="18">
    <source>
        <dbReference type="EMBL" id="HGE74976.1"/>
    </source>
</evidence>
<keyword evidence="2" id="KW-0963">Cytoplasm</keyword>
<reference evidence="18" key="1">
    <citation type="journal article" date="2020" name="mSystems">
        <title>Genome- and Community-Level Interaction Insights into Carbon Utilization and Element Cycling Functions of Hydrothermarchaeota in Hydrothermal Sediment.</title>
        <authorList>
            <person name="Zhou Z."/>
            <person name="Liu Y."/>
            <person name="Xu W."/>
            <person name="Pan J."/>
            <person name="Luo Z.H."/>
            <person name="Li M."/>
        </authorList>
    </citation>
    <scope>NUCLEOTIDE SEQUENCE [LARGE SCALE GENOMIC DNA]</scope>
    <source>
        <strain evidence="18">SpSt-966</strain>
    </source>
</reference>
<evidence type="ECO:0000256" key="8">
    <source>
        <dbReference type="ARBA" id="ARBA00022771"/>
    </source>
</evidence>
<evidence type="ECO:0000256" key="13">
    <source>
        <dbReference type="ARBA" id="ARBA00023204"/>
    </source>
</evidence>
<comment type="subcellular location">
    <subcellularLocation>
        <location evidence="1">Cytoplasm</location>
    </subcellularLocation>
</comment>
<dbReference type="InterPro" id="IPR004602">
    <property type="entry name" value="UvrA"/>
</dbReference>
<keyword evidence="12" id="KW-0238">DNA-binding</keyword>